<dbReference type="RefSeq" id="WP_258383395.1">
    <property type="nucleotide sequence ID" value="NZ_CP091430.1"/>
</dbReference>
<name>A0ABY5S3A0_9BACL</name>
<organism evidence="2 3">
    <name type="scientific">Paenibacillus spongiae</name>
    <dbReference type="NCBI Taxonomy" id="2909671"/>
    <lineage>
        <taxon>Bacteria</taxon>
        <taxon>Bacillati</taxon>
        <taxon>Bacillota</taxon>
        <taxon>Bacilli</taxon>
        <taxon>Bacillales</taxon>
        <taxon>Paenibacillaceae</taxon>
        <taxon>Paenibacillus</taxon>
    </lineage>
</organism>
<gene>
    <name evidence="2" type="ORF">L1F29_17665</name>
</gene>
<reference evidence="2" key="1">
    <citation type="submission" date="2022-01" db="EMBL/GenBank/DDBJ databases">
        <title>Paenibacillus spongiae sp. nov., isolated from marine sponge.</title>
        <authorList>
            <person name="Li Z."/>
            <person name="Zhang M."/>
        </authorList>
    </citation>
    <scope>NUCLEOTIDE SEQUENCE</scope>
    <source>
        <strain evidence="2">PHS-Z3</strain>
    </source>
</reference>
<keyword evidence="3" id="KW-1185">Reference proteome</keyword>
<feature type="chain" id="PRO_5046643559" description="Carbohydrate-binding domain-containing protein" evidence="1">
    <location>
        <begin position="28"/>
        <end position="349"/>
    </location>
</feature>
<dbReference type="SUPFAM" id="SSF49344">
    <property type="entry name" value="CBD9-like"/>
    <property type="match status" value="1"/>
</dbReference>
<evidence type="ECO:0008006" key="4">
    <source>
        <dbReference type="Google" id="ProtNLM"/>
    </source>
</evidence>
<sequence length="349" mass="39807">MLNKNRRLAVLLLSLAITACGLTQAQAADSANPADTANPASAASSINAENKKVYEIKWAEEDLSTPMSWVESPYFNNPLYKETRFENYNDNAPIPPGGPRETSFYMVYRADGLYMFLQSNEPETDPNGNLKESWLEMFVVTGEGDLPYHQMIVPTSGNAVEYYEWQTEYRDNRPLKGSVKINSGQIPGGWGTVVIIPWENVYDALPLNGGNWQFNVIRWSPSDGQTWGGQVHQPGRFNLLHFQAPTAEQRMAIQKYVLTYAWSKFQTTSDELTAAWFNNDNKEDKDFFNGLVRPMLVEGKVKGNQMHKLDRMNPAETDELFQTVPEWMELRYNVDDQRQQFLKNALFGM</sequence>
<accession>A0ABY5S3A0</accession>
<dbReference type="Gene3D" id="2.60.40.1190">
    <property type="match status" value="1"/>
</dbReference>
<keyword evidence="1" id="KW-0732">Signal</keyword>
<evidence type="ECO:0000313" key="3">
    <source>
        <dbReference type="Proteomes" id="UP001057877"/>
    </source>
</evidence>
<dbReference type="Proteomes" id="UP001057877">
    <property type="component" value="Chromosome"/>
</dbReference>
<dbReference type="PROSITE" id="PS51257">
    <property type="entry name" value="PROKAR_LIPOPROTEIN"/>
    <property type="match status" value="1"/>
</dbReference>
<evidence type="ECO:0000256" key="1">
    <source>
        <dbReference type="SAM" id="SignalP"/>
    </source>
</evidence>
<feature type="signal peptide" evidence="1">
    <location>
        <begin position="1"/>
        <end position="27"/>
    </location>
</feature>
<protein>
    <recommendedName>
        <fullName evidence="4">Carbohydrate-binding domain-containing protein</fullName>
    </recommendedName>
</protein>
<dbReference type="EMBL" id="CP091430">
    <property type="protein sequence ID" value="UVI27310.1"/>
    <property type="molecule type" value="Genomic_DNA"/>
</dbReference>
<proteinExistence type="predicted"/>
<evidence type="ECO:0000313" key="2">
    <source>
        <dbReference type="EMBL" id="UVI27310.1"/>
    </source>
</evidence>